<reference evidence="12" key="1">
    <citation type="submission" date="2021-01" db="EMBL/GenBank/DDBJ databases">
        <authorList>
            <consortium name="Aspergillus chevalieri M1 genome sequencing consortium"/>
            <person name="Kazuki M."/>
            <person name="Futagami T."/>
        </authorList>
    </citation>
    <scope>NUCLEOTIDE SEQUENCE</scope>
    <source>
        <strain evidence="12">M1</strain>
    </source>
</reference>
<proteinExistence type="inferred from homology"/>
<evidence type="ECO:0000256" key="10">
    <source>
        <dbReference type="RuleBase" id="RU364033"/>
    </source>
</evidence>
<dbReference type="GO" id="GO:0008270">
    <property type="term" value="F:zinc ion binding"/>
    <property type="evidence" value="ECO:0007669"/>
    <property type="project" value="UniProtKB-KW"/>
</dbReference>
<dbReference type="FunFam" id="2.20.25.190:FF:000001">
    <property type="entry name" value="Transcription elongation factor 1 homolog"/>
    <property type="match status" value="1"/>
</dbReference>
<evidence type="ECO:0000256" key="7">
    <source>
        <dbReference type="ARBA" id="ARBA00023015"/>
    </source>
</evidence>
<evidence type="ECO:0000256" key="1">
    <source>
        <dbReference type="ARBA" id="ARBA00003357"/>
    </source>
</evidence>
<evidence type="ECO:0000256" key="8">
    <source>
        <dbReference type="ARBA" id="ARBA00023163"/>
    </source>
</evidence>
<dbReference type="Proteomes" id="UP000637239">
    <property type="component" value="Chromosome 1"/>
</dbReference>
<keyword evidence="8 10" id="KW-0804">Transcription</keyword>
<keyword evidence="9 10" id="KW-0539">Nucleus</keyword>
<dbReference type="EMBL" id="AP024416">
    <property type="protein sequence ID" value="BCR83835.1"/>
    <property type="molecule type" value="Genomic_DNA"/>
</dbReference>
<keyword evidence="13" id="KW-1185">Reference proteome</keyword>
<gene>
    <name evidence="12" type="ORF">ACHE_11237A</name>
</gene>
<evidence type="ECO:0000256" key="5">
    <source>
        <dbReference type="ARBA" id="ARBA00022771"/>
    </source>
</evidence>
<evidence type="ECO:0000256" key="9">
    <source>
        <dbReference type="ARBA" id="ARBA00023242"/>
    </source>
</evidence>
<comment type="similarity">
    <text evidence="3 10">Belongs to the ELOF1 family.</text>
</comment>
<comment type="function">
    <text evidence="1 10">Transcription elongation factor implicated in the maintenance of proper chromatin structure in actively transcribed regions.</text>
</comment>
<comment type="subcellular location">
    <subcellularLocation>
        <location evidence="2 10">Nucleus</location>
    </subcellularLocation>
</comment>
<evidence type="ECO:0000256" key="4">
    <source>
        <dbReference type="ARBA" id="ARBA00022723"/>
    </source>
</evidence>
<dbReference type="Gene3D" id="2.20.25.190">
    <property type="match status" value="1"/>
</dbReference>
<dbReference type="PANTHER" id="PTHR20934">
    <property type="entry name" value="TRANSCRIPTION ELONGATION FACTOR 1 HOMOLOG"/>
    <property type="match status" value="1"/>
</dbReference>
<dbReference type="InterPro" id="IPR038567">
    <property type="entry name" value="T_Elf1_sf"/>
</dbReference>
<keyword evidence="5 10" id="KW-0863">Zinc-finger</keyword>
<sequence>MSIGPTSQAYLISYLFVHLPASTEVSNHYLRLSPNFSSITETMGKRKKSSRQPQGPKKREPLPSTFACLFCNHENSIVVKLDKKLGLGNLSCKVCGQRFQTGINYLSAAVDVYSDWVDACDAVAKDAANKYEERDARGMRLNEYPVSYESRETGAVIGESRKSDADDF</sequence>
<dbReference type="RefSeq" id="XP_043132357.1">
    <property type="nucleotide sequence ID" value="XM_043275784.1"/>
</dbReference>
<evidence type="ECO:0000256" key="6">
    <source>
        <dbReference type="ARBA" id="ARBA00022833"/>
    </source>
</evidence>
<dbReference type="KEGG" id="ache:ACHE_11237A"/>
<keyword evidence="7 10" id="KW-0805">Transcription regulation</keyword>
<evidence type="ECO:0000256" key="2">
    <source>
        <dbReference type="ARBA" id="ARBA00004123"/>
    </source>
</evidence>
<keyword evidence="6 10" id="KW-0862">Zinc</keyword>
<evidence type="ECO:0000313" key="12">
    <source>
        <dbReference type="EMBL" id="BCR83835.1"/>
    </source>
</evidence>
<organism evidence="12 13">
    <name type="scientific">Aspergillus chevalieri</name>
    <name type="common">Eurotium chevalieri</name>
    <dbReference type="NCBI Taxonomy" id="182096"/>
    <lineage>
        <taxon>Eukaryota</taxon>
        <taxon>Fungi</taxon>
        <taxon>Dikarya</taxon>
        <taxon>Ascomycota</taxon>
        <taxon>Pezizomycotina</taxon>
        <taxon>Eurotiomycetes</taxon>
        <taxon>Eurotiomycetidae</taxon>
        <taxon>Eurotiales</taxon>
        <taxon>Aspergillaceae</taxon>
        <taxon>Aspergillus</taxon>
        <taxon>Aspergillus subgen. Aspergillus</taxon>
    </lineage>
</organism>
<dbReference type="GO" id="GO:0000993">
    <property type="term" value="F:RNA polymerase II complex binding"/>
    <property type="evidence" value="ECO:0007669"/>
    <property type="project" value="TreeGrafter"/>
</dbReference>
<feature type="region of interest" description="Disordered" evidence="11">
    <location>
        <begin position="41"/>
        <end position="60"/>
    </location>
</feature>
<protein>
    <recommendedName>
        <fullName evidence="10">Transcription elongation factor 1 homolog</fullName>
    </recommendedName>
</protein>
<evidence type="ECO:0000313" key="13">
    <source>
        <dbReference type="Proteomes" id="UP000637239"/>
    </source>
</evidence>
<keyword evidence="4 10" id="KW-0479">Metal-binding</keyword>
<accession>A0A7R7VFN1</accession>
<dbReference type="SUPFAM" id="SSF57783">
    <property type="entry name" value="Zinc beta-ribbon"/>
    <property type="match status" value="1"/>
</dbReference>
<dbReference type="Pfam" id="PF05129">
    <property type="entry name" value="Zn_ribbon_Elf1"/>
    <property type="match status" value="1"/>
</dbReference>
<dbReference type="GO" id="GO:0008023">
    <property type="term" value="C:transcription elongation factor complex"/>
    <property type="evidence" value="ECO:0007669"/>
    <property type="project" value="TreeGrafter"/>
</dbReference>
<dbReference type="GeneID" id="66978194"/>
<dbReference type="AlphaFoldDB" id="A0A7R7VFN1"/>
<evidence type="ECO:0000256" key="11">
    <source>
        <dbReference type="SAM" id="MobiDB-lite"/>
    </source>
</evidence>
<evidence type="ECO:0000256" key="3">
    <source>
        <dbReference type="ARBA" id="ARBA00009730"/>
    </source>
</evidence>
<dbReference type="PANTHER" id="PTHR20934:SF0">
    <property type="entry name" value="TRANSCRIPTION ELONGATION FACTOR 1 HOMOLOG"/>
    <property type="match status" value="1"/>
</dbReference>
<dbReference type="InterPro" id="IPR007808">
    <property type="entry name" value="Elf1"/>
</dbReference>
<name>A0A7R7VFN1_ASPCH</name>
<reference evidence="12" key="2">
    <citation type="submission" date="2021-02" db="EMBL/GenBank/DDBJ databases">
        <title>Aspergillus chevalieri M1 genome sequence.</title>
        <authorList>
            <person name="Kadooka C."/>
            <person name="Mori K."/>
            <person name="Futagami T."/>
        </authorList>
    </citation>
    <scope>NUCLEOTIDE SEQUENCE</scope>
    <source>
        <strain evidence="12">M1</strain>
    </source>
</reference>
<dbReference type="GO" id="GO:0006368">
    <property type="term" value="P:transcription elongation by RNA polymerase II"/>
    <property type="evidence" value="ECO:0007669"/>
    <property type="project" value="TreeGrafter"/>
</dbReference>